<dbReference type="SUPFAM" id="SSF47473">
    <property type="entry name" value="EF-hand"/>
    <property type="match status" value="1"/>
</dbReference>
<dbReference type="WBParaSite" id="MCU_003737-RA">
    <property type="protein sequence ID" value="MCU_003737-RA"/>
    <property type="gene ID" value="MCU_003737"/>
</dbReference>
<sequence length="297" mass="33606">MAIFLNDPKFKPKNPRAVKLTITLPPFTAPRTISTCKHRKRVSPHQFCHEVFENADVSEVFRKSTCENVTAKNKNAINSVVREALGAPRIYFNKTELSIILHMYIQMTGQEMRDISTEEMKGFLHSTLGITNPYSLDGLCRASGVMDSATGVGSKRHISPLAFVRTLSILLRGTIDDRAELAFHVVDFDGDGLLRKTVEFRRLLHNSFDVSISAQNPEIDPDEPSRDTVNYLCDKLNCTVTSHVSLPYFRAMCLEEPWIVECLLPCIPEERINIVFQSLFTTSVHIPSLEHSRQISR</sequence>
<proteinExistence type="predicted"/>
<dbReference type="STRING" id="53468.A0A0R3UIR7"/>
<dbReference type="InterPro" id="IPR011992">
    <property type="entry name" value="EF-hand-dom_pair"/>
</dbReference>
<accession>A0A0R3UIR7</accession>
<organism evidence="3">
    <name type="scientific">Mesocestoides corti</name>
    <name type="common">Flatworm</name>
    <dbReference type="NCBI Taxonomy" id="53468"/>
    <lineage>
        <taxon>Eukaryota</taxon>
        <taxon>Metazoa</taxon>
        <taxon>Spiralia</taxon>
        <taxon>Lophotrochozoa</taxon>
        <taxon>Platyhelminthes</taxon>
        <taxon>Cestoda</taxon>
        <taxon>Eucestoda</taxon>
        <taxon>Cyclophyllidea</taxon>
        <taxon>Mesocestoididae</taxon>
        <taxon>Mesocestoides</taxon>
    </lineage>
</organism>
<reference evidence="3" key="2">
    <citation type="submission" date="2019-11" db="UniProtKB">
        <authorList>
            <consortium name="WormBaseParasite"/>
        </authorList>
    </citation>
    <scope>IDENTIFICATION</scope>
</reference>
<dbReference type="OrthoDB" id="191686at2759"/>
<dbReference type="Proteomes" id="UP000267029">
    <property type="component" value="Unassembled WGS sequence"/>
</dbReference>
<gene>
    <name evidence="1" type="ORF">MCOS_LOCUS7346</name>
</gene>
<evidence type="ECO:0000313" key="2">
    <source>
        <dbReference type="Proteomes" id="UP000267029"/>
    </source>
</evidence>
<evidence type="ECO:0000313" key="1">
    <source>
        <dbReference type="EMBL" id="VDD81343.1"/>
    </source>
</evidence>
<keyword evidence="2" id="KW-1185">Reference proteome</keyword>
<dbReference type="Gene3D" id="1.10.238.10">
    <property type="entry name" value="EF-hand"/>
    <property type="match status" value="1"/>
</dbReference>
<reference evidence="1 2" key="1">
    <citation type="submission" date="2018-10" db="EMBL/GenBank/DDBJ databases">
        <authorList>
            <consortium name="Pathogen Informatics"/>
        </authorList>
    </citation>
    <scope>NUCLEOTIDE SEQUENCE [LARGE SCALE GENOMIC DNA]</scope>
</reference>
<evidence type="ECO:0000313" key="3">
    <source>
        <dbReference type="WBParaSite" id="MCU_003737-RA"/>
    </source>
</evidence>
<dbReference type="EMBL" id="UXSR01005355">
    <property type="protein sequence ID" value="VDD81343.1"/>
    <property type="molecule type" value="Genomic_DNA"/>
</dbReference>
<dbReference type="AlphaFoldDB" id="A0A0R3UIR7"/>
<protein>
    <submittedName>
        <fullName evidence="3">EF-hand domain-containing protein</fullName>
    </submittedName>
</protein>
<name>A0A0R3UIR7_MESCO</name>